<dbReference type="PANTHER" id="PTHR36834:SF1">
    <property type="entry name" value="INTEGRAL MEMBRANE PROTEIN"/>
    <property type="match status" value="1"/>
</dbReference>
<comment type="caution">
    <text evidence="3">The sequence shown here is derived from an EMBL/GenBank/DDBJ whole genome shotgun (WGS) entry which is preliminary data.</text>
</comment>
<feature type="domain" description="VanZ-like" evidence="2">
    <location>
        <begin position="58"/>
        <end position="179"/>
    </location>
</feature>
<evidence type="ECO:0000313" key="4">
    <source>
        <dbReference type="Proteomes" id="UP001494672"/>
    </source>
</evidence>
<dbReference type="PANTHER" id="PTHR36834">
    <property type="entry name" value="MEMBRANE PROTEIN-RELATED"/>
    <property type="match status" value="1"/>
</dbReference>
<name>A0ABV1IAB5_9FIRM</name>
<keyword evidence="1" id="KW-0812">Transmembrane</keyword>
<evidence type="ECO:0000256" key="1">
    <source>
        <dbReference type="SAM" id="Phobius"/>
    </source>
</evidence>
<reference evidence="3 4" key="1">
    <citation type="submission" date="2024-04" db="EMBL/GenBank/DDBJ databases">
        <title>Human intestinal bacterial collection.</title>
        <authorList>
            <person name="Pauvert C."/>
            <person name="Hitch T.C.A."/>
            <person name="Clavel T."/>
        </authorList>
    </citation>
    <scope>NUCLEOTIDE SEQUENCE [LARGE SCALE GENOMIC DNA]</scope>
    <source>
        <strain evidence="3 4">CLA-AA-H181</strain>
    </source>
</reference>
<keyword evidence="1" id="KW-1133">Transmembrane helix</keyword>
<evidence type="ECO:0000313" key="3">
    <source>
        <dbReference type="EMBL" id="MEQ2593152.1"/>
    </source>
</evidence>
<dbReference type="InterPro" id="IPR053150">
    <property type="entry name" value="Teicoplanin_resist-assoc"/>
</dbReference>
<dbReference type="InterPro" id="IPR006976">
    <property type="entry name" value="VanZ-like"/>
</dbReference>
<keyword evidence="4" id="KW-1185">Reference proteome</keyword>
<feature type="transmembrane region" description="Helical" evidence="1">
    <location>
        <begin position="96"/>
        <end position="118"/>
    </location>
</feature>
<gene>
    <name evidence="3" type="ORF">AAAU18_09560</name>
</gene>
<keyword evidence="1" id="KW-0472">Membrane</keyword>
<feature type="transmembrane region" description="Helical" evidence="1">
    <location>
        <begin position="162"/>
        <end position="179"/>
    </location>
</feature>
<feature type="transmembrane region" description="Helical" evidence="1">
    <location>
        <begin position="130"/>
        <end position="150"/>
    </location>
</feature>
<dbReference type="Proteomes" id="UP001494672">
    <property type="component" value="Unassembled WGS sequence"/>
</dbReference>
<dbReference type="PROSITE" id="PS51257">
    <property type="entry name" value="PROKAR_LIPOPROTEIN"/>
    <property type="match status" value="1"/>
</dbReference>
<feature type="transmembrane region" description="Helical" evidence="1">
    <location>
        <begin position="12"/>
        <end position="32"/>
    </location>
</feature>
<dbReference type="EMBL" id="JBBNGJ010000006">
    <property type="protein sequence ID" value="MEQ2593152.1"/>
    <property type="molecule type" value="Genomic_DNA"/>
</dbReference>
<dbReference type="RefSeq" id="WP_349093277.1">
    <property type="nucleotide sequence ID" value="NZ_JBBNGJ010000006.1"/>
</dbReference>
<sequence>MFELIIKDIMEVAGYLPIGILCGCIAVVVYLVYTVSPAGKKVSAGGRVKKSIVWFLLVVYLAVMAVTVFLSREPGSRQGIDMTLFQTWGVTPQEHAFVIENILLFVPFGVLFPLAVAGSKNGDGRVVDRLSKCTVLFGFLCSVCIETVQLITERGYCQLDDVVMNTLGSLAGYIIFLIIKKMKNIKKMEE</sequence>
<dbReference type="Pfam" id="PF04892">
    <property type="entry name" value="VanZ"/>
    <property type="match status" value="1"/>
</dbReference>
<feature type="transmembrane region" description="Helical" evidence="1">
    <location>
        <begin position="52"/>
        <end position="70"/>
    </location>
</feature>
<organism evidence="3 4">
    <name type="scientific">Coprococcus aceti</name>
    <dbReference type="NCBI Taxonomy" id="2981786"/>
    <lineage>
        <taxon>Bacteria</taxon>
        <taxon>Bacillati</taxon>
        <taxon>Bacillota</taxon>
        <taxon>Clostridia</taxon>
        <taxon>Lachnospirales</taxon>
        <taxon>Lachnospiraceae</taxon>
        <taxon>Coprococcus</taxon>
    </lineage>
</organism>
<protein>
    <submittedName>
        <fullName evidence="3">VanZ family protein</fullName>
    </submittedName>
</protein>
<proteinExistence type="predicted"/>
<evidence type="ECO:0000259" key="2">
    <source>
        <dbReference type="Pfam" id="PF04892"/>
    </source>
</evidence>
<accession>A0ABV1IAB5</accession>